<organism evidence="3 4">
    <name type="scientific">Brevibacillus choshinensis</name>
    <dbReference type="NCBI Taxonomy" id="54911"/>
    <lineage>
        <taxon>Bacteria</taxon>
        <taxon>Bacillati</taxon>
        <taxon>Bacillota</taxon>
        <taxon>Bacilli</taxon>
        <taxon>Bacillales</taxon>
        <taxon>Paenibacillaceae</taxon>
        <taxon>Brevibacillus</taxon>
    </lineage>
</organism>
<protein>
    <submittedName>
        <fullName evidence="3">Alpha/beta hydrolase</fullName>
    </submittedName>
</protein>
<evidence type="ECO:0000256" key="1">
    <source>
        <dbReference type="ARBA" id="ARBA00022801"/>
    </source>
</evidence>
<evidence type="ECO:0000313" key="4">
    <source>
        <dbReference type="Proteomes" id="UP000596248"/>
    </source>
</evidence>
<feature type="domain" description="AB hydrolase-1" evidence="2">
    <location>
        <begin position="24"/>
        <end position="249"/>
    </location>
</feature>
<dbReference type="RefSeq" id="WP_203254643.1">
    <property type="nucleotide sequence ID" value="NZ_CP069127.1"/>
</dbReference>
<dbReference type="Proteomes" id="UP000596248">
    <property type="component" value="Chromosome"/>
</dbReference>
<gene>
    <name evidence="3" type="ORF">JNE38_15855</name>
</gene>
<dbReference type="EMBL" id="CP069127">
    <property type="protein sequence ID" value="QRG65125.1"/>
    <property type="molecule type" value="Genomic_DNA"/>
</dbReference>
<keyword evidence="1 3" id="KW-0378">Hydrolase</keyword>
<dbReference type="Pfam" id="PF00561">
    <property type="entry name" value="Abhydrolase_1"/>
    <property type="match status" value="1"/>
</dbReference>
<dbReference type="PANTHER" id="PTHR43798:SF31">
    <property type="entry name" value="AB HYDROLASE SUPERFAMILY PROTEIN YCLE"/>
    <property type="match status" value="1"/>
</dbReference>
<reference evidence="3 4" key="1">
    <citation type="submission" date="2021-01" db="EMBL/GenBank/DDBJ databases">
        <title>Identification of strong promoters based on the transcriptome of Brevibacillus choshinensis.</title>
        <authorList>
            <person name="Yao D."/>
            <person name="Zhang K."/>
            <person name="Wu J."/>
        </authorList>
    </citation>
    <scope>NUCLEOTIDE SEQUENCE [LARGE SCALE GENOMIC DNA]</scope>
    <source>
        <strain evidence="3 4">HPD31-SP3</strain>
    </source>
</reference>
<dbReference type="SUPFAM" id="SSF53474">
    <property type="entry name" value="alpha/beta-Hydrolases"/>
    <property type="match status" value="1"/>
</dbReference>
<sequence>MGQTGFLPCNGASIHYEMAGTGDTIVLLHGAPLDSRMWEPQMAALAKRYQVIRFDMRGMGQSVDPGTPFTLYEDLSSLLQQLHIRRASLIGASFGSYASVEFALAYPDVVQSLILVCPGGFAPPSEGQQRMFQKVQEQLATGNLDEALEINLHLLLDGPDQPRGRVTKKRSWLKEIYRDIFLQSRSFTKPDALQPDPRNRLAEIAVPTLVISGELDHPDFLETAANLVRTIPNATQRFCKNSAHFPSIDCPNEFVEIVEDFFRQQTPSAR</sequence>
<dbReference type="InterPro" id="IPR029058">
    <property type="entry name" value="AB_hydrolase_fold"/>
</dbReference>
<dbReference type="InterPro" id="IPR000073">
    <property type="entry name" value="AB_hydrolase_1"/>
</dbReference>
<evidence type="ECO:0000259" key="2">
    <source>
        <dbReference type="Pfam" id="PF00561"/>
    </source>
</evidence>
<accession>A0ABX7FJE7</accession>
<evidence type="ECO:0000313" key="3">
    <source>
        <dbReference type="EMBL" id="QRG65125.1"/>
    </source>
</evidence>
<dbReference type="PRINTS" id="PR00111">
    <property type="entry name" value="ABHYDROLASE"/>
</dbReference>
<dbReference type="InterPro" id="IPR050266">
    <property type="entry name" value="AB_hydrolase_sf"/>
</dbReference>
<dbReference type="PANTHER" id="PTHR43798">
    <property type="entry name" value="MONOACYLGLYCEROL LIPASE"/>
    <property type="match status" value="1"/>
</dbReference>
<dbReference type="Gene3D" id="3.40.50.1820">
    <property type="entry name" value="alpha/beta hydrolase"/>
    <property type="match status" value="1"/>
</dbReference>
<dbReference type="GO" id="GO:0016787">
    <property type="term" value="F:hydrolase activity"/>
    <property type="evidence" value="ECO:0007669"/>
    <property type="project" value="UniProtKB-KW"/>
</dbReference>
<keyword evidence="4" id="KW-1185">Reference proteome</keyword>
<proteinExistence type="predicted"/>
<name>A0ABX7FJE7_BRECH</name>